<evidence type="ECO:0000313" key="2">
    <source>
        <dbReference type="EMBL" id="MFE8695809.1"/>
    </source>
</evidence>
<name>A0ABW6JVB1_9BACI</name>
<feature type="signal peptide" evidence="1">
    <location>
        <begin position="1"/>
        <end position="25"/>
    </location>
</feature>
<sequence>MKKTISMYFLSIATILLLLSACSSAEKETANPGNEENEHSFHAENGDLRELTASLETAPTFLNDKHEQIQMVYAAVGDYQDLLEYIPCYCGCKDSAAHKDNYDCFIYENKENGEVVWDDHGTRCGTCLDTAAESINLYNEGKSMKEIRQYIDEKYKEGYADPTSTPFPA</sequence>
<accession>A0ABW6JVB1</accession>
<dbReference type="Pfam" id="PF13798">
    <property type="entry name" value="PCYCGC"/>
    <property type="match status" value="1"/>
</dbReference>
<organism evidence="2 3">
    <name type="scientific">Cytobacillus mangrovibacter</name>
    <dbReference type="NCBI Taxonomy" id="3299024"/>
    <lineage>
        <taxon>Bacteria</taxon>
        <taxon>Bacillati</taxon>
        <taxon>Bacillota</taxon>
        <taxon>Bacilli</taxon>
        <taxon>Bacillales</taxon>
        <taxon>Bacillaceae</taxon>
        <taxon>Cytobacillus</taxon>
    </lineage>
</organism>
<dbReference type="Proteomes" id="UP001601058">
    <property type="component" value="Unassembled WGS sequence"/>
</dbReference>
<dbReference type="PROSITE" id="PS51257">
    <property type="entry name" value="PROKAR_LIPOPROTEIN"/>
    <property type="match status" value="1"/>
</dbReference>
<dbReference type="EMBL" id="JBIACJ010000002">
    <property type="protein sequence ID" value="MFE8695809.1"/>
    <property type="molecule type" value="Genomic_DNA"/>
</dbReference>
<gene>
    <name evidence="2" type="ORF">ACFYKT_05455</name>
</gene>
<dbReference type="InterPro" id="IPR025673">
    <property type="entry name" value="PCYCGC"/>
</dbReference>
<keyword evidence="3" id="KW-1185">Reference proteome</keyword>
<dbReference type="RefSeq" id="WP_389216557.1">
    <property type="nucleotide sequence ID" value="NZ_JBIACJ010000002.1"/>
</dbReference>
<evidence type="ECO:0000256" key="1">
    <source>
        <dbReference type="SAM" id="SignalP"/>
    </source>
</evidence>
<keyword evidence="1" id="KW-0732">Signal</keyword>
<evidence type="ECO:0000313" key="3">
    <source>
        <dbReference type="Proteomes" id="UP001601058"/>
    </source>
</evidence>
<feature type="chain" id="PRO_5046676882" evidence="1">
    <location>
        <begin position="26"/>
        <end position="169"/>
    </location>
</feature>
<protein>
    <submittedName>
        <fullName evidence="2">PCYCGC motif-containing (Lipo)protein</fullName>
    </submittedName>
</protein>
<reference evidence="2 3" key="1">
    <citation type="submission" date="2024-08" db="EMBL/GenBank/DDBJ databases">
        <title>Two novel Cytobacillus novel species.</title>
        <authorList>
            <person name="Liu G."/>
        </authorList>
    </citation>
    <scope>NUCLEOTIDE SEQUENCE [LARGE SCALE GENOMIC DNA]</scope>
    <source>
        <strain evidence="2 3">FJAT-53684</strain>
    </source>
</reference>
<proteinExistence type="predicted"/>
<comment type="caution">
    <text evidence="2">The sequence shown here is derived from an EMBL/GenBank/DDBJ whole genome shotgun (WGS) entry which is preliminary data.</text>
</comment>